<feature type="compositionally biased region" description="Low complexity" evidence="1">
    <location>
        <begin position="431"/>
        <end position="442"/>
    </location>
</feature>
<keyword evidence="3" id="KW-1185">Reference proteome</keyword>
<dbReference type="OrthoDB" id="5364171at2759"/>
<feature type="region of interest" description="Disordered" evidence="1">
    <location>
        <begin position="237"/>
        <end position="260"/>
    </location>
</feature>
<name>A0A7U2F0K6_PHANO</name>
<accession>A0A7U2F0K6</accession>
<feature type="compositionally biased region" description="Low complexity" evidence="1">
    <location>
        <begin position="388"/>
        <end position="403"/>
    </location>
</feature>
<dbReference type="Proteomes" id="UP000663193">
    <property type="component" value="Chromosome 6"/>
</dbReference>
<evidence type="ECO:0000313" key="3">
    <source>
        <dbReference type="Proteomes" id="UP000663193"/>
    </source>
</evidence>
<feature type="region of interest" description="Disordered" evidence="1">
    <location>
        <begin position="385"/>
        <end position="416"/>
    </location>
</feature>
<evidence type="ECO:0000256" key="1">
    <source>
        <dbReference type="SAM" id="MobiDB-lite"/>
    </source>
</evidence>
<dbReference type="EMBL" id="CP069028">
    <property type="protein sequence ID" value="QRC96437.1"/>
    <property type="molecule type" value="Genomic_DNA"/>
</dbReference>
<dbReference type="VEuPathDB" id="FungiDB:JI435_013560"/>
<gene>
    <name evidence="2" type="ORF">JI435_013560</name>
</gene>
<feature type="region of interest" description="Disordered" evidence="1">
    <location>
        <begin position="430"/>
        <end position="459"/>
    </location>
</feature>
<protein>
    <submittedName>
        <fullName evidence="2">Uncharacterized protein</fullName>
    </submittedName>
</protein>
<reference evidence="3" key="1">
    <citation type="journal article" date="2021" name="BMC Genomics">
        <title>Chromosome-level genome assembly and manually-curated proteome of model necrotroph Parastagonospora nodorum Sn15 reveals a genome-wide trove of candidate effector homologs, and redundancy of virulence-related functions within an accessory chromosome.</title>
        <authorList>
            <person name="Bertazzoni S."/>
            <person name="Jones D.A.B."/>
            <person name="Phan H.T."/>
            <person name="Tan K.-C."/>
            <person name="Hane J.K."/>
        </authorList>
    </citation>
    <scope>NUCLEOTIDE SEQUENCE [LARGE SCALE GENOMIC DNA]</scope>
    <source>
        <strain evidence="3">SN15 / ATCC MYA-4574 / FGSC 10173)</strain>
    </source>
</reference>
<proteinExistence type="predicted"/>
<dbReference type="AlphaFoldDB" id="A0A7U2F0K6"/>
<organism evidence="2 3">
    <name type="scientific">Phaeosphaeria nodorum (strain SN15 / ATCC MYA-4574 / FGSC 10173)</name>
    <name type="common">Glume blotch fungus</name>
    <name type="synonym">Parastagonospora nodorum</name>
    <dbReference type="NCBI Taxonomy" id="321614"/>
    <lineage>
        <taxon>Eukaryota</taxon>
        <taxon>Fungi</taxon>
        <taxon>Dikarya</taxon>
        <taxon>Ascomycota</taxon>
        <taxon>Pezizomycotina</taxon>
        <taxon>Dothideomycetes</taxon>
        <taxon>Pleosporomycetidae</taxon>
        <taxon>Pleosporales</taxon>
        <taxon>Pleosporineae</taxon>
        <taxon>Phaeosphaeriaceae</taxon>
        <taxon>Parastagonospora</taxon>
    </lineage>
</organism>
<evidence type="ECO:0000313" key="2">
    <source>
        <dbReference type="EMBL" id="QRC96437.1"/>
    </source>
</evidence>
<sequence length="459" mass="50536">MILFPSHILSAFMLQPSPRLHNSRFCGPLFVVFLHFSCRCILLLQRRFLVPIQAMQVSRPKSMPDFSALLDASTPLFEARAQNRRQTSPVRGQGYPRKKVSISLAAGLIMNENQKNAGALDSPYKQSLDGTQEEEQDVSEDALFHAYALKSDFPNSPPYILTFASAAICTQWWALVRREYSDAMRPSPQLFVMKSDELEHINDNLRFYGLRNKWFLTGQDNLSNTSPVIPLQSADGRALAPTQQPHTERPSSSSSASASGVESLTEKLDRLASVVEKNVEQIHALSVAQSAGLQRMQEINETNTAQIMGLADQQAKLQALIDQNASHYIALSNNSFESQEQIKTVMKTTATQIQSLSKNQAQLANTCDGMMRGIDNLAASISQMNVGPAPSETSSAVSSPVPSGVMGNRITPPPRKLNRRIKGVWYEYDMSSTTPTSSPKKSVGFTDTLSKSPATPKKA</sequence>